<comment type="catalytic activity">
    <reaction evidence="1 7">
        <text>guanosine(46) in tRNA + S-adenosyl-L-methionine = N(7)-methylguanosine(46) in tRNA + S-adenosyl-L-homocysteine</text>
        <dbReference type="Rhea" id="RHEA:42708"/>
        <dbReference type="Rhea" id="RHEA-COMP:10188"/>
        <dbReference type="Rhea" id="RHEA-COMP:10189"/>
        <dbReference type="ChEBI" id="CHEBI:57856"/>
        <dbReference type="ChEBI" id="CHEBI:59789"/>
        <dbReference type="ChEBI" id="CHEBI:74269"/>
        <dbReference type="ChEBI" id="CHEBI:74480"/>
        <dbReference type="EC" id="2.1.1.33"/>
    </reaction>
</comment>
<gene>
    <name evidence="7 8" type="primary">trmB</name>
    <name evidence="8" type="ORF">MOZ60_04030</name>
</gene>
<comment type="pathway">
    <text evidence="7">tRNA modification; N(7)-methylguanine-tRNA biosynthesis.</text>
</comment>
<dbReference type="GO" id="GO:0043527">
    <property type="term" value="C:tRNA methyltransferase complex"/>
    <property type="evidence" value="ECO:0007669"/>
    <property type="project" value="TreeGrafter"/>
</dbReference>
<dbReference type="Proteomes" id="UP001286174">
    <property type="component" value="Unassembled WGS sequence"/>
</dbReference>
<evidence type="ECO:0000256" key="4">
    <source>
        <dbReference type="ARBA" id="ARBA00022679"/>
    </source>
</evidence>
<comment type="similarity">
    <text evidence="7">Belongs to the class I-like SAM-binding methyltransferase superfamily. TrmB family.</text>
</comment>
<dbReference type="EC" id="2.1.1.33" evidence="7"/>
<dbReference type="InterPro" id="IPR029063">
    <property type="entry name" value="SAM-dependent_MTases_sf"/>
</dbReference>
<dbReference type="PANTHER" id="PTHR23417">
    <property type="entry name" value="3-DEOXY-D-MANNO-OCTULOSONIC-ACID TRANSFERASE/TRNA GUANINE-N 7 - -METHYLTRANSFERASE"/>
    <property type="match status" value="1"/>
</dbReference>
<protein>
    <recommendedName>
        <fullName evidence="7">tRNA (guanine-N(7)-)-methyltransferase</fullName>
        <ecNumber evidence="7">2.1.1.33</ecNumber>
    </recommendedName>
    <alternativeName>
        <fullName evidence="7">tRNA (guanine(46)-N(7))-methyltransferase</fullName>
    </alternativeName>
    <alternativeName>
        <fullName evidence="7">tRNA(m7G46)-methyltransferase</fullName>
    </alternativeName>
</protein>
<name>A0AB35U366_9FIRM</name>
<dbReference type="NCBIfam" id="TIGR00091">
    <property type="entry name" value="tRNA (guanosine(46)-N7)-methyltransferase TrmB"/>
    <property type="match status" value="1"/>
</dbReference>
<evidence type="ECO:0000256" key="2">
    <source>
        <dbReference type="ARBA" id="ARBA00003015"/>
    </source>
</evidence>
<feature type="binding site" evidence="7">
    <location>
        <position position="43"/>
    </location>
    <ligand>
        <name>S-adenosyl-L-methionine</name>
        <dbReference type="ChEBI" id="CHEBI:59789"/>
    </ligand>
</feature>
<dbReference type="PROSITE" id="PS51625">
    <property type="entry name" value="SAM_MT_TRMB"/>
    <property type="match status" value="1"/>
</dbReference>
<keyword evidence="4 7" id="KW-0808">Transferase</keyword>
<dbReference type="CDD" id="cd02440">
    <property type="entry name" value="AdoMet_MTases"/>
    <property type="match status" value="1"/>
</dbReference>
<comment type="caution">
    <text evidence="8">The sequence shown here is derived from an EMBL/GenBank/DDBJ whole genome shotgun (WGS) entry which is preliminary data.</text>
</comment>
<keyword evidence="6 7" id="KW-0819">tRNA processing</keyword>
<dbReference type="InterPro" id="IPR055361">
    <property type="entry name" value="tRNA_methyltr_TrmB_bact"/>
</dbReference>
<dbReference type="Pfam" id="PF02390">
    <property type="entry name" value="Methyltransf_4"/>
    <property type="match status" value="1"/>
</dbReference>
<feature type="binding site" evidence="7">
    <location>
        <position position="119"/>
    </location>
    <ligand>
        <name>S-adenosyl-L-methionine</name>
        <dbReference type="ChEBI" id="CHEBI:59789"/>
    </ligand>
</feature>
<evidence type="ECO:0000256" key="3">
    <source>
        <dbReference type="ARBA" id="ARBA00022603"/>
    </source>
</evidence>
<feature type="binding site" evidence="7">
    <location>
        <position position="68"/>
    </location>
    <ligand>
        <name>S-adenosyl-L-methionine</name>
        <dbReference type="ChEBI" id="CHEBI:59789"/>
    </ligand>
</feature>
<reference evidence="8 9" key="1">
    <citation type="submission" date="2022-03" db="EMBL/GenBank/DDBJ databases">
        <title>Novel taxa within the pig intestine.</title>
        <authorList>
            <person name="Wylensek D."/>
            <person name="Bishof K."/>
            <person name="Afrizal A."/>
            <person name="Clavel T."/>
        </authorList>
    </citation>
    <scope>NUCLEOTIDE SEQUENCE [LARGE SCALE GENOMIC DNA]</scope>
    <source>
        <strain evidence="8 9">CLA-KB-P133</strain>
    </source>
</reference>
<evidence type="ECO:0000313" key="9">
    <source>
        <dbReference type="Proteomes" id="UP001286174"/>
    </source>
</evidence>
<dbReference type="Gene3D" id="3.40.50.150">
    <property type="entry name" value="Vaccinia Virus protein VP39"/>
    <property type="match status" value="1"/>
</dbReference>
<dbReference type="NCBIfam" id="NF001080">
    <property type="entry name" value="PRK00121.2-2"/>
    <property type="match status" value="1"/>
</dbReference>
<organism evidence="8 9">
    <name type="scientific">Grylomicrobium aquisgranensis</name>
    <dbReference type="NCBI Taxonomy" id="2926318"/>
    <lineage>
        <taxon>Bacteria</taxon>
        <taxon>Bacillati</taxon>
        <taxon>Bacillota</taxon>
        <taxon>Erysipelotrichia</taxon>
        <taxon>Erysipelotrichales</taxon>
        <taxon>Erysipelotrichaceae</taxon>
        <taxon>Grylomicrobium</taxon>
    </lineage>
</organism>
<dbReference type="InterPro" id="IPR003358">
    <property type="entry name" value="tRNA_(Gua-N-7)_MeTrfase_Trmb"/>
</dbReference>
<evidence type="ECO:0000256" key="1">
    <source>
        <dbReference type="ARBA" id="ARBA00000142"/>
    </source>
</evidence>
<sequence length="221" mass="25374">MRMRKKKWAEPYLQAHTDYALDNPEENKGKWKEVLHGQKLHVEIGSGKGGYLLAMSNANPADAWVGIEKDRNAAAVAVRKQLEDEQQPGNRCMIVGEAEDLEKWFAPGEIDVIHLNFSDPWPRKRTHKRRLSAPAFLDTYRKLLAKDGYIAMKTDNKDLFEDSVICFVNAGYVFMDFSVDFRRNPHPEDAITEYEQKFMDLGQPIYQLTARPCKPAGDMLK</sequence>
<dbReference type="AlphaFoldDB" id="A0AB35U366"/>
<proteinExistence type="inferred from homology"/>
<feature type="binding site" evidence="7">
    <location>
        <position position="155"/>
    </location>
    <ligand>
        <name>substrate</name>
    </ligand>
</feature>
<evidence type="ECO:0000256" key="5">
    <source>
        <dbReference type="ARBA" id="ARBA00022691"/>
    </source>
</evidence>
<accession>A0AB35U366</accession>
<evidence type="ECO:0000313" key="8">
    <source>
        <dbReference type="EMBL" id="MDX8419260.1"/>
    </source>
</evidence>
<dbReference type="HAMAP" id="MF_01057">
    <property type="entry name" value="tRNA_methyltr_TrmB"/>
    <property type="match status" value="1"/>
</dbReference>
<keyword evidence="5 7" id="KW-0949">S-adenosyl-L-methionine</keyword>
<comment type="caution">
    <text evidence="7">Lacks conserved residue(s) required for the propagation of feature annotation.</text>
</comment>
<dbReference type="PANTHER" id="PTHR23417:SF14">
    <property type="entry name" value="PENTACOTRIPEPTIDE-REPEAT REGION OF PRORP DOMAIN-CONTAINING PROTEIN"/>
    <property type="match status" value="1"/>
</dbReference>
<keyword evidence="3 7" id="KW-0489">Methyltransferase</keyword>
<evidence type="ECO:0000256" key="7">
    <source>
        <dbReference type="HAMAP-Rule" id="MF_01057"/>
    </source>
</evidence>
<feature type="binding site" evidence="7">
    <location>
        <position position="97"/>
    </location>
    <ligand>
        <name>S-adenosyl-L-methionine</name>
        <dbReference type="ChEBI" id="CHEBI:59789"/>
    </ligand>
</feature>
<keyword evidence="9" id="KW-1185">Reference proteome</keyword>
<comment type="function">
    <text evidence="2 7">Catalyzes the formation of N(7)-methylguanine at position 46 (m7G46) in tRNA.</text>
</comment>
<dbReference type="EMBL" id="JALBUR010000006">
    <property type="protein sequence ID" value="MDX8419260.1"/>
    <property type="molecule type" value="Genomic_DNA"/>
</dbReference>
<dbReference type="SUPFAM" id="SSF53335">
    <property type="entry name" value="S-adenosyl-L-methionine-dependent methyltransferases"/>
    <property type="match status" value="1"/>
</dbReference>
<evidence type="ECO:0000256" key="6">
    <source>
        <dbReference type="ARBA" id="ARBA00022694"/>
    </source>
</evidence>
<dbReference type="GO" id="GO:0008176">
    <property type="term" value="F:tRNA (guanine(46)-N7)-methyltransferase activity"/>
    <property type="evidence" value="ECO:0007669"/>
    <property type="project" value="UniProtKB-UniRule"/>
</dbReference>
<feature type="binding site" evidence="7">
    <location>
        <begin position="192"/>
        <end position="195"/>
    </location>
    <ligand>
        <name>substrate</name>
    </ligand>
</feature>